<feature type="transmembrane region" description="Helical" evidence="2">
    <location>
        <begin position="167"/>
        <end position="185"/>
    </location>
</feature>
<name>A0A139H8U7_9PEZI</name>
<accession>A0A139H8U7</accession>
<reference evidence="3 4" key="1">
    <citation type="submission" date="2015-07" db="EMBL/GenBank/DDBJ databases">
        <title>Comparative genomics of the Sigatoka disease complex on banana suggests a link between parallel evolutionary changes in Pseudocercospora fijiensis and Pseudocercospora eumusae and increased virulence on the banana host.</title>
        <authorList>
            <person name="Chang T.-C."/>
            <person name="Salvucci A."/>
            <person name="Crous P.W."/>
            <person name="Stergiopoulos I."/>
        </authorList>
    </citation>
    <scope>NUCLEOTIDE SEQUENCE [LARGE SCALE GENOMIC DNA]</scope>
    <source>
        <strain evidence="3 4">CBS 114824</strain>
    </source>
</reference>
<keyword evidence="2" id="KW-0812">Transmembrane</keyword>
<keyword evidence="2" id="KW-0472">Membrane</keyword>
<evidence type="ECO:0000256" key="1">
    <source>
        <dbReference type="SAM" id="MobiDB-lite"/>
    </source>
</evidence>
<dbReference type="AlphaFoldDB" id="A0A139H8U7"/>
<dbReference type="Proteomes" id="UP000070133">
    <property type="component" value="Unassembled WGS sequence"/>
</dbReference>
<dbReference type="EMBL" id="LFZN01000104">
    <property type="protein sequence ID" value="KXS98862.1"/>
    <property type="molecule type" value="Genomic_DNA"/>
</dbReference>
<gene>
    <name evidence="3" type="ORF">AC578_10833</name>
</gene>
<evidence type="ECO:0000313" key="3">
    <source>
        <dbReference type="EMBL" id="KXS98862.1"/>
    </source>
</evidence>
<evidence type="ECO:0000313" key="4">
    <source>
        <dbReference type="Proteomes" id="UP000070133"/>
    </source>
</evidence>
<sequence length="377" mass="41568">MYRTMSTIAVPRETSITSMRRHDAGNSRVVSSFSVANAASDEAAAKHEKDVDKHGAENAGLDKSELIFLKGNDRDDEFNGIAESGVEETTDGRSNSLGELFSRERKEGCKRNNGCKVENKSGDWWPAYCSRGDAQWNCDQEQVDVIVAQHRPYSAQYMARRESCQKAFRAIVLAIGIVVVLIRFSPSVLARVADMIKKCCSLIAADAFGCLLSASDIVTTLADLGGSCSMCEHDSSMTDESTYTFCQCNAMQYFRCEAVRGACRAWRAVEKIHVLFNVVEEAGAQLTLNDRIEAYAEPRSEEDLGLLALQDVTTIDKLFCSVFEATSNPSALLPATTHRCHHRDIVDLAALNRQTLFDSFLHERACCEGILCNLPCA</sequence>
<protein>
    <submittedName>
        <fullName evidence="3">Uncharacterized protein</fullName>
    </submittedName>
</protein>
<organism evidence="3 4">
    <name type="scientific">Pseudocercospora eumusae</name>
    <dbReference type="NCBI Taxonomy" id="321146"/>
    <lineage>
        <taxon>Eukaryota</taxon>
        <taxon>Fungi</taxon>
        <taxon>Dikarya</taxon>
        <taxon>Ascomycota</taxon>
        <taxon>Pezizomycotina</taxon>
        <taxon>Dothideomycetes</taxon>
        <taxon>Dothideomycetidae</taxon>
        <taxon>Mycosphaerellales</taxon>
        <taxon>Mycosphaerellaceae</taxon>
        <taxon>Pseudocercospora</taxon>
    </lineage>
</organism>
<comment type="caution">
    <text evidence="3">The sequence shown here is derived from an EMBL/GenBank/DDBJ whole genome shotgun (WGS) entry which is preliminary data.</text>
</comment>
<evidence type="ECO:0000256" key="2">
    <source>
        <dbReference type="SAM" id="Phobius"/>
    </source>
</evidence>
<keyword evidence="4" id="KW-1185">Reference proteome</keyword>
<proteinExistence type="predicted"/>
<keyword evidence="2" id="KW-1133">Transmembrane helix</keyword>
<feature type="region of interest" description="Disordered" evidence="1">
    <location>
        <begin position="1"/>
        <end position="23"/>
    </location>
</feature>